<feature type="domain" description="DUF7677" evidence="1">
    <location>
        <begin position="2"/>
        <end position="97"/>
    </location>
</feature>
<dbReference type="Proteomes" id="UP000293154">
    <property type="component" value="Chromosome"/>
</dbReference>
<reference evidence="2 3" key="1">
    <citation type="submission" date="2019-03" db="EMBL/GenBank/DDBJ databases">
        <title>Pragia sp. nov. isolated from the gut tract of Carduelis flavirostris.</title>
        <authorList>
            <person name="Ge Y."/>
        </authorList>
    </citation>
    <scope>NUCLEOTIDE SEQUENCE [LARGE SCALE GENOMIC DNA]</scope>
    <source>
        <strain evidence="2 3">CF-458</strain>
    </source>
</reference>
<name>A0A411WQ79_9GAMM</name>
<sequence length="106" mass="12096">MKLSNSLSGTIRTFAYFMSSGSHYMLKGINYLELYGTDPSAIEQVYAIFINVLEVDNEGTVLNAHYAQRRATDYLKAYCDPNFKVQPAYEDWEVELYGPPPLKDLI</sequence>
<dbReference type="EMBL" id="CP034752">
    <property type="protein sequence ID" value="QBH98316.1"/>
    <property type="molecule type" value="Genomic_DNA"/>
</dbReference>
<evidence type="ECO:0000313" key="3">
    <source>
        <dbReference type="Proteomes" id="UP000293154"/>
    </source>
</evidence>
<evidence type="ECO:0000259" key="1">
    <source>
        <dbReference type="Pfam" id="PF24725"/>
    </source>
</evidence>
<accession>A0A411WQ79</accession>
<gene>
    <name evidence="2" type="ORF">EKN56_19120</name>
</gene>
<dbReference type="OrthoDB" id="670500at2"/>
<dbReference type="Pfam" id="PF24725">
    <property type="entry name" value="DUF7677"/>
    <property type="match status" value="1"/>
</dbReference>
<dbReference type="AlphaFoldDB" id="A0A411WQ79"/>
<keyword evidence="3" id="KW-1185">Reference proteome</keyword>
<organism evidence="2 3">
    <name type="scientific">Limnobaculum zhutongyuii</name>
    <dbReference type="NCBI Taxonomy" id="2498113"/>
    <lineage>
        <taxon>Bacteria</taxon>
        <taxon>Pseudomonadati</taxon>
        <taxon>Pseudomonadota</taxon>
        <taxon>Gammaproteobacteria</taxon>
        <taxon>Enterobacterales</taxon>
        <taxon>Budviciaceae</taxon>
        <taxon>Limnobaculum</taxon>
    </lineage>
</organism>
<protein>
    <recommendedName>
        <fullName evidence="1">DUF7677 domain-containing protein</fullName>
    </recommendedName>
</protein>
<evidence type="ECO:0000313" key="2">
    <source>
        <dbReference type="EMBL" id="QBH98316.1"/>
    </source>
</evidence>
<proteinExistence type="predicted"/>
<dbReference type="KEGG" id="prag:EKN56_19120"/>
<dbReference type="InterPro" id="IPR056094">
    <property type="entry name" value="DUF7677"/>
</dbReference>